<protein>
    <recommendedName>
        <fullName evidence="4">DNA gyrase subunit B</fullName>
    </recommendedName>
</protein>
<keyword evidence="1" id="KW-1133">Transmembrane helix</keyword>
<proteinExistence type="predicted"/>
<evidence type="ECO:0000313" key="2">
    <source>
        <dbReference type="EMBL" id="MCG5031023.1"/>
    </source>
</evidence>
<feature type="transmembrane region" description="Helical" evidence="1">
    <location>
        <begin position="20"/>
        <end position="47"/>
    </location>
</feature>
<keyword evidence="1" id="KW-0812">Transmembrane</keyword>
<keyword evidence="1" id="KW-0472">Membrane</keyword>
<feature type="transmembrane region" description="Helical" evidence="1">
    <location>
        <begin position="86"/>
        <end position="105"/>
    </location>
</feature>
<dbReference type="RefSeq" id="WP_237978676.1">
    <property type="nucleotide sequence ID" value="NZ_JAKNCT010000006.1"/>
</dbReference>
<sequence length="194" mass="20704">MPAESRARVLRAASAALSALWPLAVLAGLALGALFWVFALGLVLFGVRAALELRSGRRGVSAAAVSGAGAAVCAAGLFFARDAAALWYPVVVNAVLFLVFSSSLIRGMPVAERFARIASGKPLPAAAVRYCRRVTLVWCFFFILNGAVALLTVLSGSLRWWGLWNGCLSYLFMGTLMASEYLVRRRLQHAAAVQ</sequence>
<feature type="transmembrane region" description="Helical" evidence="1">
    <location>
        <begin position="59"/>
        <end position="80"/>
    </location>
</feature>
<accession>A0ABS9MQX4</accession>
<dbReference type="Proteomes" id="UP001297600">
    <property type="component" value="Unassembled WGS sequence"/>
</dbReference>
<evidence type="ECO:0000256" key="1">
    <source>
        <dbReference type="SAM" id="Phobius"/>
    </source>
</evidence>
<feature type="transmembrane region" description="Helical" evidence="1">
    <location>
        <begin position="134"/>
        <end position="154"/>
    </location>
</feature>
<reference evidence="2 3" key="1">
    <citation type="submission" date="2022-02" db="EMBL/GenBank/DDBJ databases">
        <title>Mesosutterella porci, a novel member of the family Sutterellaceae from pig feces.</title>
        <authorList>
            <person name="Wylensek D."/>
            <person name="Clavel T."/>
        </authorList>
    </citation>
    <scope>NUCLEOTIDE SEQUENCE [LARGE SCALE GENOMIC DNA]</scope>
    <source>
        <strain evidence="3">oilRF-744-wt-GAM-9</strain>
    </source>
</reference>
<evidence type="ECO:0008006" key="4">
    <source>
        <dbReference type="Google" id="ProtNLM"/>
    </source>
</evidence>
<gene>
    <name evidence="2" type="ORF">MAF45_06125</name>
</gene>
<keyword evidence="3" id="KW-1185">Reference proteome</keyword>
<name>A0ABS9MQX4_9BURK</name>
<dbReference type="EMBL" id="JAKNCT010000006">
    <property type="protein sequence ID" value="MCG5031023.1"/>
    <property type="molecule type" value="Genomic_DNA"/>
</dbReference>
<evidence type="ECO:0000313" key="3">
    <source>
        <dbReference type="Proteomes" id="UP001297600"/>
    </source>
</evidence>
<comment type="caution">
    <text evidence="2">The sequence shown here is derived from an EMBL/GenBank/DDBJ whole genome shotgun (WGS) entry which is preliminary data.</text>
</comment>
<feature type="transmembrane region" description="Helical" evidence="1">
    <location>
        <begin position="160"/>
        <end position="178"/>
    </location>
</feature>
<organism evidence="2 3">
    <name type="scientific">Mesosutterella porci</name>
    <dbReference type="NCBI Taxonomy" id="2915351"/>
    <lineage>
        <taxon>Bacteria</taxon>
        <taxon>Pseudomonadati</taxon>
        <taxon>Pseudomonadota</taxon>
        <taxon>Betaproteobacteria</taxon>
        <taxon>Burkholderiales</taxon>
        <taxon>Sutterellaceae</taxon>
        <taxon>Mesosutterella</taxon>
    </lineage>
</organism>